<evidence type="ECO:0000259" key="8">
    <source>
        <dbReference type="Pfam" id="PF03918"/>
    </source>
</evidence>
<dbReference type="InterPro" id="IPR051263">
    <property type="entry name" value="C-type_cytochrome_biogenesis"/>
</dbReference>
<dbReference type="PROSITE" id="PS50005">
    <property type="entry name" value="TPR"/>
    <property type="match status" value="1"/>
</dbReference>
<keyword evidence="7" id="KW-0472">Membrane</keyword>
<sequence>MTGRSLAARVATGGLAVLLALAALAVWRSAQRGPTDRATEVAEIASGLRCPDCEGLSAAESSSTMARAVREEIGRQLAQGHDPDQIRQFFASRYGPAFLLSPPVSGASAILWALPVVVFAVGCAAVLALLLRGRRRPCSLRRDRERGSPAPRPRRAGIALPAAAVAAGVLALLLARPDARAAPPPAPRADSPADLVSLGRTLDSMGDAEGAVRAYREAAALLPEDPRIPRLLGLALLKAGRPAEAVALLRPLLARSPDDDELLLVLGAAELTADPPAGRRTLRRFLRLAPPGHPAVARVRRLLAVRHDGTGAAGAATP</sequence>
<evidence type="ECO:0000256" key="6">
    <source>
        <dbReference type="PROSITE-ProRule" id="PRU00339"/>
    </source>
</evidence>
<dbReference type="SUPFAM" id="SSF48452">
    <property type="entry name" value="TPR-like"/>
    <property type="match status" value="1"/>
</dbReference>
<dbReference type="Pfam" id="PF14559">
    <property type="entry name" value="TPR_19"/>
    <property type="match status" value="1"/>
</dbReference>
<keyword evidence="10" id="KW-1185">Reference proteome</keyword>
<dbReference type="Gene3D" id="1.25.40.10">
    <property type="entry name" value="Tetratricopeptide repeat domain"/>
    <property type="match status" value="1"/>
</dbReference>
<keyword evidence="7" id="KW-1133">Transmembrane helix</keyword>
<dbReference type="RefSeq" id="WP_387345609.1">
    <property type="nucleotide sequence ID" value="NZ_JBIAXI010000022.1"/>
</dbReference>
<evidence type="ECO:0000256" key="5">
    <source>
        <dbReference type="ARBA" id="ARBA00023004"/>
    </source>
</evidence>
<feature type="transmembrane region" description="Helical" evidence="7">
    <location>
        <begin position="156"/>
        <end position="175"/>
    </location>
</feature>
<reference evidence="9 10" key="1">
    <citation type="submission" date="2024-10" db="EMBL/GenBank/DDBJ databases">
        <title>The Natural Products Discovery Center: Release of the First 8490 Sequenced Strains for Exploring Actinobacteria Biosynthetic Diversity.</title>
        <authorList>
            <person name="Kalkreuter E."/>
            <person name="Kautsar S.A."/>
            <person name="Yang D."/>
            <person name="Bader C.D."/>
            <person name="Teijaro C.N."/>
            <person name="Fluegel L."/>
            <person name="Davis C.M."/>
            <person name="Simpson J.R."/>
            <person name="Lauterbach L."/>
            <person name="Steele A.D."/>
            <person name="Gui C."/>
            <person name="Meng S."/>
            <person name="Li G."/>
            <person name="Viehrig K."/>
            <person name="Ye F."/>
            <person name="Su P."/>
            <person name="Kiefer A.F."/>
            <person name="Nichols A."/>
            <person name="Cepeda A.J."/>
            <person name="Yan W."/>
            <person name="Fan B."/>
            <person name="Jiang Y."/>
            <person name="Adhikari A."/>
            <person name="Zheng C.-J."/>
            <person name="Schuster L."/>
            <person name="Cowan T.M."/>
            <person name="Smanski M.J."/>
            <person name="Chevrette M.G."/>
            <person name="De Carvalho L.P.S."/>
            <person name="Shen B."/>
        </authorList>
    </citation>
    <scope>NUCLEOTIDE SEQUENCE [LARGE SCALE GENOMIC DNA]</scope>
    <source>
        <strain evidence="9 10">NPDC001281</strain>
    </source>
</reference>
<name>A0ABW6VCU9_MICFU</name>
<comment type="similarity">
    <text evidence="1 7">Belongs to the CcmH/CycL/Ccl2/NrfF family.</text>
</comment>
<evidence type="ECO:0000256" key="7">
    <source>
        <dbReference type="RuleBase" id="RU364112"/>
    </source>
</evidence>
<comment type="function">
    <text evidence="7">Possible subunit of a heme lyase.</text>
</comment>
<dbReference type="Proteomes" id="UP001602119">
    <property type="component" value="Unassembled WGS sequence"/>
</dbReference>
<comment type="caution">
    <text evidence="9">The sequence shown here is derived from an EMBL/GenBank/DDBJ whole genome shotgun (WGS) entry which is preliminary data.</text>
</comment>
<feature type="transmembrane region" description="Helical" evidence="7">
    <location>
        <begin position="109"/>
        <end position="131"/>
    </location>
</feature>
<organism evidence="9 10">
    <name type="scientific">Microtetraspora fusca</name>
    <dbReference type="NCBI Taxonomy" id="1997"/>
    <lineage>
        <taxon>Bacteria</taxon>
        <taxon>Bacillati</taxon>
        <taxon>Actinomycetota</taxon>
        <taxon>Actinomycetes</taxon>
        <taxon>Streptosporangiales</taxon>
        <taxon>Streptosporangiaceae</taxon>
        <taxon>Microtetraspora</taxon>
    </lineage>
</organism>
<evidence type="ECO:0000256" key="2">
    <source>
        <dbReference type="ARBA" id="ARBA00022617"/>
    </source>
</evidence>
<dbReference type="Pfam" id="PF03918">
    <property type="entry name" value="CcmH"/>
    <property type="match status" value="1"/>
</dbReference>
<dbReference type="InterPro" id="IPR038297">
    <property type="entry name" value="CcmH/CycL/NrfF/Ccl2_sf"/>
</dbReference>
<accession>A0ABW6VCU9</accession>
<dbReference type="InterPro" id="IPR011990">
    <property type="entry name" value="TPR-like_helical_dom_sf"/>
</dbReference>
<keyword evidence="7" id="KW-0812">Transmembrane</keyword>
<keyword evidence="4 7" id="KW-0732">Signal</keyword>
<proteinExistence type="inferred from homology"/>
<dbReference type="InterPro" id="IPR019734">
    <property type="entry name" value="TPR_rpt"/>
</dbReference>
<evidence type="ECO:0000256" key="3">
    <source>
        <dbReference type="ARBA" id="ARBA00022723"/>
    </source>
</evidence>
<keyword evidence="2 7" id="KW-0349">Heme</keyword>
<dbReference type="PANTHER" id="PTHR47870">
    <property type="entry name" value="CYTOCHROME C-TYPE BIOGENESIS PROTEIN CCMH"/>
    <property type="match status" value="1"/>
</dbReference>
<keyword evidence="6" id="KW-0802">TPR repeat</keyword>
<evidence type="ECO:0000256" key="1">
    <source>
        <dbReference type="ARBA" id="ARBA00010342"/>
    </source>
</evidence>
<evidence type="ECO:0000313" key="10">
    <source>
        <dbReference type="Proteomes" id="UP001602119"/>
    </source>
</evidence>
<gene>
    <name evidence="9" type="ORF">ACFY05_30435</name>
</gene>
<protein>
    <recommendedName>
        <fullName evidence="7">Cytochrome c-type biogenesis protein</fullName>
    </recommendedName>
</protein>
<keyword evidence="3 7" id="KW-0479">Metal-binding</keyword>
<dbReference type="PANTHER" id="PTHR47870:SF4">
    <property type="entry name" value="CYTOCHROME C-TYPE BIOGENESIS PROTEIN CYCH"/>
    <property type="match status" value="1"/>
</dbReference>
<dbReference type="EMBL" id="JBIAXI010000022">
    <property type="protein sequence ID" value="MFF4777181.1"/>
    <property type="molecule type" value="Genomic_DNA"/>
</dbReference>
<dbReference type="InterPro" id="IPR005616">
    <property type="entry name" value="CcmH/CycL/Ccl2/NrfF_N"/>
</dbReference>
<feature type="repeat" description="TPR" evidence="6">
    <location>
        <begin position="192"/>
        <end position="225"/>
    </location>
</feature>
<dbReference type="Gene3D" id="1.10.8.640">
    <property type="entry name" value="Cytochrome C biogenesis protein"/>
    <property type="match status" value="1"/>
</dbReference>
<feature type="domain" description="CcmH/CycL/Ccl2/NrfF N-terminal" evidence="8">
    <location>
        <begin position="16"/>
        <end position="135"/>
    </location>
</feature>
<dbReference type="CDD" id="cd16378">
    <property type="entry name" value="CcmH_N"/>
    <property type="match status" value="1"/>
</dbReference>
<evidence type="ECO:0000256" key="4">
    <source>
        <dbReference type="ARBA" id="ARBA00022729"/>
    </source>
</evidence>
<evidence type="ECO:0000313" key="9">
    <source>
        <dbReference type="EMBL" id="MFF4777181.1"/>
    </source>
</evidence>
<keyword evidence="5 7" id="KW-0408">Iron</keyword>